<dbReference type="InterPro" id="IPR038891">
    <property type="entry name" value="FSIP2"/>
</dbReference>
<reference evidence="2 3" key="1">
    <citation type="submission" date="2024-08" db="EMBL/GenBank/DDBJ databases">
        <authorList>
            <person name="Cucini C."/>
            <person name="Frati F."/>
        </authorList>
    </citation>
    <scope>NUCLEOTIDE SEQUENCE [LARGE SCALE GENOMIC DNA]</scope>
</reference>
<feature type="compositionally biased region" description="Acidic residues" evidence="1">
    <location>
        <begin position="1"/>
        <end position="20"/>
    </location>
</feature>
<accession>A0ABP1R166</accession>
<evidence type="ECO:0000256" key="1">
    <source>
        <dbReference type="SAM" id="MobiDB-lite"/>
    </source>
</evidence>
<feature type="region of interest" description="Disordered" evidence="1">
    <location>
        <begin position="515"/>
        <end position="538"/>
    </location>
</feature>
<evidence type="ECO:0008006" key="4">
    <source>
        <dbReference type="Google" id="ProtNLM"/>
    </source>
</evidence>
<keyword evidence="3" id="KW-1185">Reference proteome</keyword>
<sequence length="538" mass="62712">MKSDASDEGEYIVSDEDLEYEDQRGGNTGNEADIEDNVVPPSTDLLGIKLRLKPSLAMPITPCRLAKGRDEYKKKADTVGHPSAAQRLSQRPRSAIETITDAIEKPEGSVPPLALPNWHSMPMDKKIPGVPAPKGLLYYSPGKLSTKLHRQHRVYSLTDPYNRERVVGSPYTALHDPHAKEYIRRPQTRRLLHSQGLINDNDEIMYSLKDFNRYRDYLRTLYADDVHTHVHFADELWKSERAQARSIHHYLSQTEGKGAALQKRLITSRVFRRNVEDYHIARLLRKQKQTEARLISLAKKKEQIKVERVMQSIERNVSQREKLQSLHRARREATAHTFQQSAIKGIQTLARKNMDLQLVKQTQESFLMEWIDTKIDHSKARMERERSIQISSAERLKLKAAKRQRRVESYRKHLPELLEKKKLLEERKWKLARKYFHIWLERTRKQIGALNKDPSHESAWIRGVVSTTLEESVKYLRFQTGKYEKLDDFIVNIVNLKEAIARQLAIEEAEELELQKQQEKNKNVEEDQPKPTPNPDEQ</sequence>
<feature type="compositionally biased region" description="Basic and acidic residues" evidence="1">
    <location>
        <begin position="515"/>
        <end position="529"/>
    </location>
</feature>
<comment type="caution">
    <text evidence="2">The sequence shown here is derived from an EMBL/GenBank/DDBJ whole genome shotgun (WGS) entry which is preliminary data.</text>
</comment>
<protein>
    <recommendedName>
        <fullName evidence="4">Fibrous sheath-interacting protein 2</fullName>
    </recommendedName>
</protein>
<dbReference type="PANTHER" id="PTHR47315:SF3">
    <property type="entry name" value="FIBROUS SHEATH-INTERACTING PROTEIN 2-LIKE"/>
    <property type="match status" value="1"/>
</dbReference>
<name>A0ABP1R166_9HEXA</name>
<evidence type="ECO:0000313" key="2">
    <source>
        <dbReference type="EMBL" id="CAL8113597.1"/>
    </source>
</evidence>
<evidence type="ECO:0000313" key="3">
    <source>
        <dbReference type="Proteomes" id="UP001642540"/>
    </source>
</evidence>
<dbReference type="PANTHER" id="PTHR47315">
    <property type="entry name" value="FIBROUS SHEATH INTERACTING PROTEIN 2"/>
    <property type="match status" value="1"/>
</dbReference>
<gene>
    <name evidence="2" type="ORF">ODALV1_LOCUS16089</name>
</gene>
<feature type="region of interest" description="Disordered" evidence="1">
    <location>
        <begin position="1"/>
        <end position="39"/>
    </location>
</feature>
<organism evidence="2 3">
    <name type="scientific">Orchesella dallaii</name>
    <dbReference type="NCBI Taxonomy" id="48710"/>
    <lineage>
        <taxon>Eukaryota</taxon>
        <taxon>Metazoa</taxon>
        <taxon>Ecdysozoa</taxon>
        <taxon>Arthropoda</taxon>
        <taxon>Hexapoda</taxon>
        <taxon>Collembola</taxon>
        <taxon>Entomobryomorpha</taxon>
        <taxon>Entomobryoidea</taxon>
        <taxon>Orchesellidae</taxon>
        <taxon>Orchesellinae</taxon>
        <taxon>Orchesella</taxon>
    </lineage>
</organism>
<dbReference type="Proteomes" id="UP001642540">
    <property type="component" value="Unassembled WGS sequence"/>
</dbReference>
<dbReference type="EMBL" id="CAXLJM020000049">
    <property type="protein sequence ID" value="CAL8113597.1"/>
    <property type="molecule type" value="Genomic_DNA"/>
</dbReference>
<proteinExistence type="predicted"/>